<dbReference type="AlphaFoldDB" id="A0A9W6SUK1"/>
<name>A0A9W6SUK1_9ACTN</name>
<evidence type="ECO:0000313" key="2">
    <source>
        <dbReference type="Proteomes" id="UP001165079"/>
    </source>
</evidence>
<dbReference type="EMBL" id="BSTX01000009">
    <property type="protein sequence ID" value="GLZ82097.1"/>
    <property type="molecule type" value="Genomic_DNA"/>
</dbReference>
<reference evidence="1" key="1">
    <citation type="submission" date="2023-03" db="EMBL/GenBank/DDBJ databases">
        <title>Actinorhabdospora filicis NBRC 111898.</title>
        <authorList>
            <person name="Ichikawa N."/>
            <person name="Sato H."/>
            <person name="Tonouchi N."/>
        </authorList>
    </citation>
    <scope>NUCLEOTIDE SEQUENCE</scope>
    <source>
        <strain evidence="1">NBRC 111898</strain>
    </source>
</reference>
<proteinExistence type="predicted"/>
<accession>A0A9W6SUK1</accession>
<protein>
    <submittedName>
        <fullName evidence="1">Uncharacterized protein</fullName>
    </submittedName>
</protein>
<comment type="caution">
    <text evidence="1">The sequence shown here is derived from an EMBL/GenBank/DDBJ whole genome shotgun (WGS) entry which is preliminary data.</text>
</comment>
<evidence type="ECO:0000313" key="1">
    <source>
        <dbReference type="EMBL" id="GLZ82097.1"/>
    </source>
</evidence>
<gene>
    <name evidence="1" type="ORF">Afil01_69040</name>
</gene>
<organism evidence="1 2">
    <name type="scientific">Actinorhabdospora filicis</name>
    <dbReference type="NCBI Taxonomy" id="1785913"/>
    <lineage>
        <taxon>Bacteria</taxon>
        <taxon>Bacillati</taxon>
        <taxon>Actinomycetota</taxon>
        <taxon>Actinomycetes</taxon>
        <taxon>Micromonosporales</taxon>
        <taxon>Micromonosporaceae</taxon>
        <taxon>Actinorhabdospora</taxon>
    </lineage>
</organism>
<dbReference type="Proteomes" id="UP001165079">
    <property type="component" value="Unassembled WGS sequence"/>
</dbReference>
<sequence>MGRILFALTDSWAAVVDEHDDGTPITRREYAKLDAFAAEAGEAAKIPVEFIDVAEVPADLTGVVLIAEEEALHELAERLGRTPESLAGRVFLLNTERISRSGRHVEAIGAAGTITSLTFGVWSSDPEDAPEGNVFGRKDIAAAIGASWTPGQFEETEHYCAMEHQPDHDTLPGLLGAYLRAYLEAS</sequence>
<keyword evidence="2" id="KW-1185">Reference proteome</keyword>